<dbReference type="Gene3D" id="2.30.30.40">
    <property type="entry name" value="SH3 Domains"/>
    <property type="match status" value="1"/>
</dbReference>
<name>A0A6S7IEV7_PARCT</name>
<keyword evidence="2" id="KW-0677">Repeat</keyword>
<accession>A0A6S7IEV7</accession>
<dbReference type="PANTHER" id="PTHR46218">
    <property type="entry name" value="LASP"/>
    <property type="match status" value="1"/>
</dbReference>
<dbReference type="InterPro" id="IPR036028">
    <property type="entry name" value="SH3-like_dom_sf"/>
</dbReference>
<comment type="caution">
    <text evidence="4">The sequence shown here is derived from an EMBL/GenBank/DDBJ whole genome shotgun (WGS) entry which is preliminary data.</text>
</comment>
<dbReference type="Proteomes" id="UP001152795">
    <property type="component" value="Unassembled WGS sequence"/>
</dbReference>
<protein>
    <submittedName>
        <fullName evidence="4">LIM and SH3 domain 1-like</fullName>
    </submittedName>
</protein>
<dbReference type="EMBL" id="CACRXK020009562">
    <property type="protein sequence ID" value="CAB4017474.1"/>
    <property type="molecule type" value="Genomic_DNA"/>
</dbReference>
<dbReference type="InterPro" id="IPR051759">
    <property type="entry name" value="LIM-SH3_domain_protein"/>
</dbReference>
<proteinExistence type="predicted"/>
<dbReference type="PROSITE" id="PS51216">
    <property type="entry name" value="NEBULIN"/>
    <property type="match status" value="2"/>
</dbReference>
<dbReference type="InterPro" id="IPR001452">
    <property type="entry name" value="SH3_domain"/>
</dbReference>
<feature type="compositionally biased region" description="Polar residues" evidence="3">
    <location>
        <begin position="60"/>
        <end position="75"/>
    </location>
</feature>
<dbReference type="SMART" id="SM00326">
    <property type="entry name" value="SH3"/>
    <property type="match status" value="1"/>
</dbReference>
<dbReference type="PRINTS" id="PR00452">
    <property type="entry name" value="SH3DOMAIN"/>
</dbReference>
<sequence>HYPTTKFTVVSDTPENLRLAKQSKQQSQIEYHKKFAEEKGHYTPIADDPETERAKRAGKQASQLQYTAESRSHPPQSRPAEPPRDTSSYTRAPPAPEPEPMAPVSVNVQIPAEAAQPPPPVQERYRAIYDYDKADGDEISLKEGDMISNGEIVGEGWMQGTNMRTGETGMLPSNYVEKV</sequence>
<dbReference type="SMART" id="SM00227">
    <property type="entry name" value="NEBU"/>
    <property type="match status" value="2"/>
</dbReference>
<evidence type="ECO:0000256" key="2">
    <source>
        <dbReference type="ARBA" id="ARBA00022737"/>
    </source>
</evidence>
<dbReference type="AlphaFoldDB" id="A0A6S7IEV7"/>
<keyword evidence="5" id="KW-1185">Reference proteome</keyword>
<evidence type="ECO:0000313" key="4">
    <source>
        <dbReference type="EMBL" id="CAB4017474.1"/>
    </source>
</evidence>
<dbReference type="Pfam" id="PF00880">
    <property type="entry name" value="Nebulin"/>
    <property type="match status" value="2"/>
</dbReference>
<feature type="non-terminal residue" evidence="4">
    <location>
        <position position="1"/>
    </location>
</feature>
<dbReference type="GO" id="GO:0005925">
    <property type="term" value="C:focal adhesion"/>
    <property type="evidence" value="ECO:0007669"/>
    <property type="project" value="TreeGrafter"/>
</dbReference>
<evidence type="ECO:0000256" key="1">
    <source>
        <dbReference type="ARBA" id="ARBA00022443"/>
    </source>
</evidence>
<dbReference type="SUPFAM" id="SSF50044">
    <property type="entry name" value="SH3-domain"/>
    <property type="match status" value="1"/>
</dbReference>
<evidence type="ECO:0000313" key="5">
    <source>
        <dbReference type="Proteomes" id="UP001152795"/>
    </source>
</evidence>
<dbReference type="GO" id="GO:0051015">
    <property type="term" value="F:actin filament binding"/>
    <property type="evidence" value="ECO:0007669"/>
    <property type="project" value="TreeGrafter"/>
</dbReference>
<organism evidence="4 5">
    <name type="scientific">Paramuricea clavata</name>
    <name type="common">Red gorgonian</name>
    <name type="synonym">Violescent sea-whip</name>
    <dbReference type="NCBI Taxonomy" id="317549"/>
    <lineage>
        <taxon>Eukaryota</taxon>
        <taxon>Metazoa</taxon>
        <taxon>Cnidaria</taxon>
        <taxon>Anthozoa</taxon>
        <taxon>Octocorallia</taxon>
        <taxon>Malacalcyonacea</taxon>
        <taxon>Plexauridae</taxon>
        <taxon>Paramuricea</taxon>
    </lineage>
</organism>
<dbReference type="PROSITE" id="PS50002">
    <property type="entry name" value="SH3"/>
    <property type="match status" value="1"/>
</dbReference>
<evidence type="ECO:0000256" key="3">
    <source>
        <dbReference type="SAM" id="MobiDB-lite"/>
    </source>
</evidence>
<dbReference type="Pfam" id="PF00018">
    <property type="entry name" value="SH3_1"/>
    <property type="match status" value="1"/>
</dbReference>
<dbReference type="GO" id="GO:0005737">
    <property type="term" value="C:cytoplasm"/>
    <property type="evidence" value="ECO:0007669"/>
    <property type="project" value="UniProtKB-ARBA"/>
</dbReference>
<feature type="region of interest" description="Disordered" evidence="3">
    <location>
        <begin position="158"/>
        <end position="179"/>
    </location>
</feature>
<dbReference type="PANTHER" id="PTHR46218:SF4">
    <property type="entry name" value="LIM AND SH3 DOMAIN PROTEIN LASP"/>
    <property type="match status" value="1"/>
</dbReference>
<dbReference type="InterPro" id="IPR000900">
    <property type="entry name" value="Nebulin_repeat"/>
</dbReference>
<keyword evidence="1" id="KW-0728">SH3 domain</keyword>
<dbReference type="OrthoDB" id="5971719at2759"/>
<feature type="region of interest" description="Disordered" evidence="3">
    <location>
        <begin position="34"/>
        <end position="106"/>
    </location>
</feature>
<gene>
    <name evidence="4" type="ORF">PACLA_8A057442</name>
</gene>
<reference evidence="4" key="1">
    <citation type="submission" date="2020-04" db="EMBL/GenBank/DDBJ databases">
        <authorList>
            <person name="Alioto T."/>
            <person name="Alioto T."/>
            <person name="Gomez Garrido J."/>
        </authorList>
    </citation>
    <scope>NUCLEOTIDE SEQUENCE</scope>
    <source>
        <strain evidence="4">A484AB</strain>
    </source>
</reference>